<dbReference type="GeneID" id="94582816"/>
<dbReference type="AlphaFoldDB" id="A0A1D8N997"/>
<dbReference type="Proteomes" id="UP000182444">
    <property type="component" value="Chromosome 1C"/>
</dbReference>
<sequence length="78" mass="9075">MARDFPNSLGLYTGTPLSLRMSMTFLALLRYVLVDLYKHHGGSRVAISPYYCQRVKNHEHVQKKQYQPCDLYVNCHVT</sequence>
<dbReference type="EMBL" id="CP017555">
    <property type="protein sequence ID" value="AOW02209.1"/>
    <property type="molecule type" value="Genomic_DNA"/>
</dbReference>
<dbReference type="VEuPathDB" id="FungiDB:YALI1_C02421g"/>
<accession>A0A1D8N997</accession>
<evidence type="ECO:0000313" key="1">
    <source>
        <dbReference type="EMBL" id="AOW02209.1"/>
    </source>
</evidence>
<proteinExistence type="predicted"/>
<protein>
    <submittedName>
        <fullName evidence="1">Uncharacterized protein</fullName>
    </submittedName>
</protein>
<evidence type="ECO:0000313" key="2">
    <source>
        <dbReference type="Proteomes" id="UP000182444"/>
    </source>
</evidence>
<reference evidence="1 2" key="1">
    <citation type="journal article" date="2016" name="PLoS ONE">
        <title>Sequence Assembly of Yarrowia lipolytica Strain W29/CLIB89 Shows Transposable Element Diversity.</title>
        <authorList>
            <person name="Magnan C."/>
            <person name="Yu J."/>
            <person name="Chang I."/>
            <person name="Jahn E."/>
            <person name="Kanomata Y."/>
            <person name="Wu J."/>
            <person name="Zeller M."/>
            <person name="Oakes M."/>
            <person name="Baldi P."/>
            <person name="Sandmeyer S."/>
        </authorList>
    </citation>
    <scope>NUCLEOTIDE SEQUENCE [LARGE SCALE GENOMIC DNA]</scope>
    <source>
        <strain evidence="2">CLIB89(W29)</strain>
    </source>
</reference>
<name>A0A1D8N997_YARLL</name>
<organism evidence="1 2">
    <name type="scientific">Yarrowia lipolytica</name>
    <name type="common">Candida lipolytica</name>
    <dbReference type="NCBI Taxonomy" id="4952"/>
    <lineage>
        <taxon>Eukaryota</taxon>
        <taxon>Fungi</taxon>
        <taxon>Dikarya</taxon>
        <taxon>Ascomycota</taxon>
        <taxon>Saccharomycotina</taxon>
        <taxon>Dipodascomycetes</taxon>
        <taxon>Dipodascales</taxon>
        <taxon>Dipodascales incertae sedis</taxon>
        <taxon>Yarrowia</taxon>
    </lineage>
</organism>
<dbReference type="RefSeq" id="XP_068138275.1">
    <property type="nucleotide sequence ID" value="XM_068282174.1"/>
</dbReference>
<gene>
    <name evidence="1" type="ORF">YALI1_C02421g</name>
</gene>